<evidence type="ECO:0000313" key="6">
    <source>
        <dbReference type="EMBL" id="KAF6157500.1"/>
    </source>
</evidence>
<keyword evidence="1 3" id="KW-0853">WD repeat</keyword>
<feature type="domain" description="Protein kinase" evidence="4">
    <location>
        <begin position="138"/>
        <end position="746"/>
    </location>
</feature>
<dbReference type="Gene3D" id="1.10.510.10">
    <property type="entry name" value="Transferase(Phosphotransferase) domain 1"/>
    <property type="match status" value="2"/>
</dbReference>
<dbReference type="Gene3D" id="2.130.10.10">
    <property type="entry name" value="YVTN repeat-like/Quinoprotein amine dehydrogenase"/>
    <property type="match status" value="2"/>
</dbReference>
<proteinExistence type="predicted"/>
<dbReference type="CDD" id="cd06071">
    <property type="entry name" value="Beach"/>
    <property type="match status" value="1"/>
</dbReference>
<dbReference type="InterPro" id="IPR000719">
    <property type="entry name" value="Prot_kinase_dom"/>
</dbReference>
<evidence type="ECO:0000256" key="3">
    <source>
        <dbReference type="PROSITE-ProRule" id="PRU00221"/>
    </source>
</evidence>
<dbReference type="Proteomes" id="UP000541444">
    <property type="component" value="Unassembled WGS sequence"/>
</dbReference>
<feature type="repeat" description="WD" evidence="3">
    <location>
        <begin position="1484"/>
        <end position="1524"/>
    </location>
</feature>
<reference evidence="6 7" key="1">
    <citation type="journal article" date="2020" name="IScience">
        <title>Genome Sequencing of the Endangered Kingdonia uniflora (Circaeasteraceae, Ranunculales) Reveals Potential Mechanisms of Evolutionary Specialization.</title>
        <authorList>
            <person name="Sun Y."/>
            <person name="Deng T."/>
            <person name="Zhang A."/>
            <person name="Moore M.J."/>
            <person name="Landis J.B."/>
            <person name="Lin N."/>
            <person name="Zhang H."/>
            <person name="Zhang X."/>
            <person name="Huang J."/>
            <person name="Zhang X."/>
            <person name="Sun H."/>
            <person name="Wang H."/>
        </authorList>
    </citation>
    <scope>NUCLEOTIDE SEQUENCE [LARGE SCALE GENOMIC DNA]</scope>
    <source>
        <strain evidence="6">TB1705</strain>
        <tissue evidence="6">Leaf</tissue>
    </source>
</reference>
<feature type="domain" description="BEACH" evidence="5">
    <location>
        <begin position="322"/>
        <end position="586"/>
    </location>
</feature>
<dbReference type="PANTHER" id="PTHR46866:SF1">
    <property type="entry name" value="GH12955P"/>
    <property type="match status" value="1"/>
</dbReference>
<dbReference type="Pfam" id="PF02138">
    <property type="entry name" value="Beach"/>
    <property type="match status" value="1"/>
</dbReference>
<dbReference type="EMBL" id="JACGCM010001275">
    <property type="protein sequence ID" value="KAF6157500.1"/>
    <property type="molecule type" value="Genomic_DNA"/>
</dbReference>
<dbReference type="SUPFAM" id="SSF81837">
    <property type="entry name" value="BEACH domain"/>
    <property type="match status" value="1"/>
</dbReference>
<dbReference type="SMART" id="SM00220">
    <property type="entry name" value="S_TKc"/>
    <property type="match status" value="1"/>
</dbReference>
<dbReference type="SUPFAM" id="SSF50978">
    <property type="entry name" value="WD40 repeat-like"/>
    <property type="match status" value="1"/>
</dbReference>
<organism evidence="6 7">
    <name type="scientific">Kingdonia uniflora</name>
    <dbReference type="NCBI Taxonomy" id="39325"/>
    <lineage>
        <taxon>Eukaryota</taxon>
        <taxon>Viridiplantae</taxon>
        <taxon>Streptophyta</taxon>
        <taxon>Embryophyta</taxon>
        <taxon>Tracheophyta</taxon>
        <taxon>Spermatophyta</taxon>
        <taxon>Magnoliopsida</taxon>
        <taxon>Ranunculales</taxon>
        <taxon>Circaeasteraceae</taxon>
        <taxon>Kingdonia</taxon>
    </lineage>
</organism>
<keyword evidence="2" id="KW-0677">Repeat</keyword>
<dbReference type="Gene3D" id="1.10.1540.10">
    <property type="entry name" value="BEACH domain"/>
    <property type="match status" value="1"/>
</dbReference>
<evidence type="ECO:0000256" key="2">
    <source>
        <dbReference type="ARBA" id="ARBA00022737"/>
    </source>
</evidence>
<dbReference type="PANTHER" id="PTHR46866">
    <property type="entry name" value="GH12955P"/>
    <property type="match status" value="1"/>
</dbReference>
<dbReference type="PROSITE" id="PS50197">
    <property type="entry name" value="BEACH"/>
    <property type="match status" value="1"/>
</dbReference>
<dbReference type="InterPro" id="IPR011009">
    <property type="entry name" value="Kinase-like_dom_sf"/>
</dbReference>
<evidence type="ECO:0000259" key="5">
    <source>
        <dbReference type="PROSITE" id="PS50197"/>
    </source>
</evidence>
<dbReference type="GO" id="GO:0005524">
    <property type="term" value="F:ATP binding"/>
    <property type="evidence" value="ECO:0007669"/>
    <property type="project" value="InterPro"/>
</dbReference>
<dbReference type="OrthoDB" id="29306at2759"/>
<evidence type="ECO:0008006" key="8">
    <source>
        <dbReference type="Google" id="ProtNLM"/>
    </source>
</evidence>
<evidence type="ECO:0000259" key="4">
    <source>
        <dbReference type="PROSITE" id="PS50011"/>
    </source>
</evidence>
<dbReference type="SUPFAM" id="SSF48371">
    <property type="entry name" value="ARM repeat"/>
    <property type="match status" value="1"/>
</dbReference>
<dbReference type="SMART" id="SM01026">
    <property type="entry name" value="Beach"/>
    <property type="match status" value="1"/>
</dbReference>
<dbReference type="InterPro" id="IPR036322">
    <property type="entry name" value="WD40_repeat_dom_sf"/>
</dbReference>
<comment type="caution">
    <text evidence="6">The sequence shown here is derived from an EMBL/GenBank/DDBJ whole genome shotgun (WGS) entry which is preliminary data.</text>
</comment>
<evidence type="ECO:0000313" key="7">
    <source>
        <dbReference type="Proteomes" id="UP000541444"/>
    </source>
</evidence>
<dbReference type="InterPro" id="IPR000409">
    <property type="entry name" value="BEACH_dom"/>
</dbReference>
<gene>
    <name evidence="6" type="ORF">GIB67_004438</name>
</gene>
<dbReference type="SUPFAM" id="SSF56112">
    <property type="entry name" value="Protein kinase-like (PK-like)"/>
    <property type="match status" value="2"/>
</dbReference>
<dbReference type="SMART" id="SM00320">
    <property type="entry name" value="WD40"/>
    <property type="match status" value="5"/>
</dbReference>
<dbReference type="InterPro" id="IPR001680">
    <property type="entry name" value="WD40_rpt"/>
</dbReference>
<sequence>MECFECLRTRIQTDFSENLIFSYGISDSGLPFGSKAVVQAQNCSGNASSELLLVCLPSCDDDCLTKYVDEYSTEDVEKSNVDNEENVSLTQIDQDQEVCVQDHILKCYRKTSIGGMGFDNSRVRYSGKFLCTRTITALAPFAYIGTSSYSAVENVARNFVSGSPEDHILSSLNRLIEGKSTGRDGANFLKLVGMPSFDEDNVPGCIRHPNIAPVLGMLKSPGYVNLLLPKASYTLESVLHYSPNALDSEWHIRFLVYQILSALAYIHSLGISHGNLCPSSIMLTSSCWSWLSIWDKPRNLKNKEPIDCSSSDCPSQNLYADLKISPSTDWHSDFWRWWRGEMTNYDYLLALNRLAGRRWGDHTFHIVMPWVIDFSVKPDENSETGWRDLGKGKWRLAKGDEQLDFTYLTSEVPHHVSDECLSELAVCSYKARRLPLSILRTAVRSVYEPNEYPSSMQRLYQWTPDECIPEFYTDPRIFTSIHPGMSNLAVPAWANSPEDFIRLHRDALESSRVSRQIHIWIDIMFGYKMSGEAAIASKNVMLPSSDPMVARSMGRRQLFTRPHPMRQVDKLYYVEPLLIETAHLQKLEEAASFCEHAPLSPQYSYSPENIVNTVSDMSKLSFTTVQNFEGSTDVNLSNLIEFLEVNDSGSLGFQDWLLWSKKSSDMRNDYEATAVDIFSLGCILAEFYLKRPLFTSTSFEAYMDSGVLPGMLQEVPTCTLILIEACLQRDWRRRPSAKCLLDSPYFPATIRSSYLFLAPLNLIVDSQCLLQYATKFARQGALKVMGSFAAEMCASYCLPLVLISLSDSEAESALFLLQEFLKCLTPQAIKTLILPTIQKILQAPDYSHLKVSLLQDSFVRDLWTRLGKQAYMEVIHPLVISNLSVSPHKNSASAASVLLIGSSEELGIPVTIHQTILPLIHCFGKGLCADGVDVLVRIGGLLGENFIVRQLIPLLRNVVLSCISISNIDKPEPMQSWSALAVIDCLITLHGLVAFLQRELLVKELVQDRSCVHIKVLMQRHLDFQVLQVAATTLIELCQQMGPDSTTLYVMPQLKELFDELAFSEETSTGSSSFGRSIKITKPKLDESQVQMESRMDLVLLLYPSFASILGIEKLRQCCTTWLLLEQFLQRSHNWKWEHVGEASRTGIDNLNAQRPTFSKPSASDSNPTKLLLNGVGWSIPQSQGVRGSKNLMSYKQSGDFHRTLVVKKAATSNFGKREPWFWFPSPAVSWDGLDFSGRYGGLKDELPWRIRASIIYSVRAHPGALRCLAVCHDESTVFTGGVGPGFKGTVQKWGLPRMDCVSGYYGHEEVVNDICVLSSSGRIASCDGTIHVWNCQTGKLIASHAEPSTGSAHLNTLSSVSKVNSDHSNILNSDTLSGGILSSTFGGSLYTCMHHLEYVDKLVAGTGNGSIRFIDVVQDQKLHLWKSESVESFSSLVSALCSCGSDKIQEYRAASSPSWIAAGLSSGHCRLLDARSGTIVAYWRAHDGYITKLAAPEDHLLVSSSLDKTLRVWDLRRSWSSQSNVLRGHSDGVSGFSVWGQDIISISRNKIGLSSLTRSDGHQGVSPQKLYMADRGTRNLSVLSSISILPFSRLFLVGTEDGYLKICC</sequence>
<dbReference type="PROSITE" id="PS50011">
    <property type="entry name" value="PROTEIN_KINASE_DOM"/>
    <property type="match status" value="1"/>
</dbReference>
<protein>
    <recommendedName>
        <fullName evidence="8">Protein GFS12</fullName>
    </recommendedName>
</protein>
<evidence type="ECO:0000256" key="1">
    <source>
        <dbReference type="ARBA" id="ARBA00022574"/>
    </source>
</evidence>
<dbReference type="InterPro" id="IPR019775">
    <property type="entry name" value="WD40_repeat_CS"/>
</dbReference>
<dbReference type="InterPro" id="IPR015943">
    <property type="entry name" value="WD40/YVTN_repeat-like_dom_sf"/>
</dbReference>
<dbReference type="InterPro" id="IPR036372">
    <property type="entry name" value="BEACH_dom_sf"/>
</dbReference>
<dbReference type="InterPro" id="IPR016024">
    <property type="entry name" value="ARM-type_fold"/>
</dbReference>
<dbReference type="PROSITE" id="PS50294">
    <property type="entry name" value="WD_REPEATS_REGION"/>
    <property type="match status" value="1"/>
</dbReference>
<dbReference type="Pfam" id="PF00400">
    <property type="entry name" value="WD40"/>
    <property type="match status" value="2"/>
</dbReference>
<dbReference type="PROSITE" id="PS00678">
    <property type="entry name" value="WD_REPEATS_1"/>
    <property type="match status" value="1"/>
</dbReference>
<accession>A0A7J7MRU8</accession>
<dbReference type="PROSITE" id="PS50082">
    <property type="entry name" value="WD_REPEATS_2"/>
    <property type="match status" value="1"/>
</dbReference>
<keyword evidence="7" id="KW-1185">Reference proteome</keyword>
<name>A0A7J7MRU8_9MAGN</name>
<dbReference type="GO" id="GO:0004672">
    <property type="term" value="F:protein kinase activity"/>
    <property type="evidence" value="ECO:0007669"/>
    <property type="project" value="InterPro"/>
</dbReference>